<dbReference type="GO" id="GO:0016891">
    <property type="term" value="F:RNA endonuclease activity producing 5'-phosphomonoesters, hydrolytic mechanism"/>
    <property type="evidence" value="ECO:0007669"/>
    <property type="project" value="InterPro"/>
</dbReference>
<dbReference type="InterPro" id="IPR038248">
    <property type="entry name" value="Dicer_dimer_sf"/>
</dbReference>
<sequence length="183" mass="20488">QNEPPQSEEDHADSLTHLIKPYTPNDNRPRKDSNILTQNNKQKIQDKTQSPNNIKLENDEEQKVTSENNSEIINCVDNSDSLKQASENNKNGENLLCNKCNIKRNSVDTVCQCVISERNAGVVNSFGNNKKSDKKTDDGIASVDLSNAIALINRYCGKLPSDTFTRLAPQWWMEEVQLPAKGS</sequence>
<feature type="domain" description="Dicer dsRNA-binding fold" evidence="4">
    <location>
        <begin position="148"/>
        <end position="183"/>
    </location>
</feature>
<evidence type="ECO:0000256" key="1">
    <source>
        <dbReference type="ARBA" id="ARBA00022801"/>
    </source>
</evidence>
<reference evidence="5" key="1">
    <citation type="submission" date="2015-09" db="EMBL/GenBank/DDBJ databases">
        <title>De novo assembly of Pectinophora gossypiella (Pink Bollworm) gut transcriptome.</title>
        <authorList>
            <person name="Tassone E.E."/>
        </authorList>
    </citation>
    <scope>NUCLEOTIDE SEQUENCE</scope>
</reference>
<protein>
    <recommendedName>
        <fullName evidence="4">Dicer dsRNA-binding fold domain-containing protein</fullName>
    </recommendedName>
</protein>
<accession>A0A1E1WVB6</accession>
<name>A0A1E1WVB6_PECGO</name>
<keyword evidence="2" id="KW-0694">RNA-binding</keyword>
<keyword evidence="1" id="KW-0378">Hydrolase</keyword>
<proteinExistence type="predicted"/>
<dbReference type="OrthoDB" id="2392202at2759"/>
<dbReference type="PROSITE" id="PS51327">
    <property type="entry name" value="DICER_DSRBF"/>
    <property type="match status" value="1"/>
</dbReference>
<evidence type="ECO:0000256" key="2">
    <source>
        <dbReference type="PROSITE-ProRule" id="PRU00657"/>
    </source>
</evidence>
<dbReference type="EMBL" id="GDQN01000094">
    <property type="protein sequence ID" value="JAT90960.1"/>
    <property type="molecule type" value="Transcribed_RNA"/>
</dbReference>
<dbReference type="GO" id="GO:0003723">
    <property type="term" value="F:RNA binding"/>
    <property type="evidence" value="ECO:0007669"/>
    <property type="project" value="UniProtKB-UniRule"/>
</dbReference>
<feature type="region of interest" description="Disordered" evidence="3">
    <location>
        <begin position="1"/>
        <end position="67"/>
    </location>
</feature>
<evidence type="ECO:0000256" key="3">
    <source>
        <dbReference type="SAM" id="MobiDB-lite"/>
    </source>
</evidence>
<evidence type="ECO:0000313" key="5">
    <source>
        <dbReference type="EMBL" id="JAT90960.1"/>
    </source>
</evidence>
<dbReference type="Gene3D" id="3.30.160.380">
    <property type="entry name" value="Dicer dimerisation domain"/>
    <property type="match status" value="1"/>
</dbReference>
<dbReference type="AlphaFoldDB" id="A0A1E1WVB6"/>
<evidence type="ECO:0000259" key="4">
    <source>
        <dbReference type="PROSITE" id="PS51327"/>
    </source>
</evidence>
<feature type="non-terminal residue" evidence="5">
    <location>
        <position position="183"/>
    </location>
</feature>
<dbReference type="InterPro" id="IPR005034">
    <property type="entry name" value="Dicer_dimerisation"/>
</dbReference>
<gene>
    <name evidence="5" type="ORF">g.7605</name>
</gene>
<feature type="compositionally biased region" description="Polar residues" evidence="3">
    <location>
        <begin position="34"/>
        <end position="55"/>
    </location>
</feature>
<feature type="non-terminal residue" evidence="5">
    <location>
        <position position="1"/>
    </location>
</feature>
<organism evidence="5">
    <name type="scientific">Pectinophora gossypiella</name>
    <name type="common">Cotton pink bollworm</name>
    <name type="synonym">Depressaria gossypiella</name>
    <dbReference type="NCBI Taxonomy" id="13191"/>
    <lineage>
        <taxon>Eukaryota</taxon>
        <taxon>Metazoa</taxon>
        <taxon>Ecdysozoa</taxon>
        <taxon>Arthropoda</taxon>
        <taxon>Hexapoda</taxon>
        <taxon>Insecta</taxon>
        <taxon>Pterygota</taxon>
        <taxon>Neoptera</taxon>
        <taxon>Endopterygota</taxon>
        <taxon>Lepidoptera</taxon>
        <taxon>Glossata</taxon>
        <taxon>Ditrysia</taxon>
        <taxon>Gelechioidea</taxon>
        <taxon>Gelechiidae</taxon>
        <taxon>Apatetrinae</taxon>
        <taxon>Pectinophora</taxon>
    </lineage>
</organism>